<protein>
    <recommendedName>
        <fullName evidence="7">FAD-binding domain-containing protein</fullName>
    </recommendedName>
</protein>
<keyword evidence="6" id="KW-0560">Oxidoreductase</keyword>
<dbReference type="PRINTS" id="PR00420">
    <property type="entry name" value="RNGMNOXGNASE"/>
</dbReference>
<evidence type="ECO:0000259" key="7">
    <source>
        <dbReference type="Pfam" id="PF01494"/>
    </source>
</evidence>
<evidence type="ECO:0000256" key="1">
    <source>
        <dbReference type="ARBA" id="ARBA00001974"/>
    </source>
</evidence>
<evidence type="ECO:0000256" key="5">
    <source>
        <dbReference type="ARBA" id="ARBA00022827"/>
    </source>
</evidence>
<evidence type="ECO:0000256" key="2">
    <source>
        <dbReference type="ARBA" id="ARBA00005179"/>
    </source>
</evidence>
<keyword evidence="9" id="KW-1185">Reference proteome</keyword>
<comment type="pathway">
    <text evidence="2">Secondary metabolite biosynthesis.</text>
</comment>
<evidence type="ECO:0000313" key="9">
    <source>
        <dbReference type="Proteomes" id="UP000294003"/>
    </source>
</evidence>
<dbReference type="PANTHER" id="PTHR47356">
    <property type="entry name" value="FAD-DEPENDENT MONOOXYGENASE ASQG-RELATED"/>
    <property type="match status" value="1"/>
</dbReference>
<keyword evidence="5" id="KW-0274">FAD</keyword>
<proteinExistence type="inferred from homology"/>
<reference evidence="8 9" key="1">
    <citation type="submission" date="2018-06" db="EMBL/GenBank/DDBJ databases">
        <title>Complete Genomes of Monosporascus.</title>
        <authorList>
            <person name="Robinson A.J."/>
            <person name="Natvig D.O."/>
        </authorList>
    </citation>
    <scope>NUCLEOTIDE SEQUENCE [LARGE SCALE GENOMIC DNA]</scope>
    <source>
        <strain evidence="8 9">CBS 609.92</strain>
    </source>
</reference>
<dbReference type="Gene3D" id="3.50.50.60">
    <property type="entry name" value="FAD/NAD(P)-binding domain"/>
    <property type="match status" value="1"/>
</dbReference>
<dbReference type="InterPro" id="IPR036188">
    <property type="entry name" value="FAD/NAD-bd_sf"/>
</dbReference>
<dbReference type="SUPFAM" id="SSF51905">
    <property type="entry name" value="FAD/NAD(P)-binding domain"/>
    <property type="match status" value="1"/>
</dbReference>
<comment type="cofactor">
    <cofactor evidence="1">
        <name>FAD</name>
        <dbReference type="ChEBI" id="CHEBI:57692"/>
    </cofactor>
</comment>
<keyword evidence="4" id="KW-0285">Flavoprotein</keyword>
<evidence type="ECO:0000256" key="6">
    <source>
        <dbReference type="ARBA" id="ARBA00023002"/>
    </source>
</evidence>
<comment type="similarity">
    <text evidence="3">Belongs to the paxM FAD-dependent monooxygenase family.</text>
</comment>
<evidence type="ECO:0000313" key="8">
    <source>
        <dbReference type="EMBL" id="RYO92044.1"/>
    </source>
</evidence>
<dbReference type="InterPro" id="IPR002938">
    <property type="entry name" value="FAD-bd"/>
</dbReference>
<dbReference type="Pfam" id="PF01494">
    <property type="entry name" value="FAD_binding_3"/>
    <property type="match status" value="1"/>
</dbReference>
<evidence type="ECO:0000256" key="4">
    <source>
        <dbReference type="ARBA" id="ARBA00022630"/>
    </source>
</evidence>
<name>A0ABY0HF82_9PEZI</name>
<comment type="caution">
    <text evidence="8">The sequence shown here is derived from an EMBL/GenBank/DDBJ whole genome shotgun (WGS) entry which is preliminary data.</text>
</comment>
<dbReference type="Proteomes" id="UP000294003">
    <property type="component" value="Unassembled WGS sequence"/>
</dbReference>
<dbReference type="InterPro" id="IPR050562">
    <property type="entry name" value="FAD_mOase_fung"/>
</dbReference>
<dbReference type="PANTHER" id="PTHR47356:SF2">
    <property type="entry name" value="FAD-BINDING DOMAIN-CONTAINING PROTEIN-RELATED"/>
    <property type="match status" value="1"/>
</dbReference>
<organism evidence="8 9">
    <name type="scientific">Monosporascus cannonballus</name>
    <dbReference type="NCBI Taxonomy" id="155416"/>
    <lineage>
        <taxon>Eukaryota</taxon>
        <taxon>Fungi</taxon>
        <taxon>Dikarya</taxon>
        <taxon>Ascomycota</taxon>
        <taxon>Pezizomycotina</taxon>
        <taxon>Sordariomycetes</taxon>
        <taxon>Xylariomycetidae</taxon>
        <taxon>Xylariales</taxon>
        <taxon>Xylariales incertae sedis</taxon>
        <taxon>Monosporascus</taxon>
    </lineage>
</organism>
<accession>A0ABY0HF82</accession>
<dbReference type="EMBL" id="QJNS01000033">
    <property type="protein sequence ID" value="RYO92044.1"/>
    <property type="molecule type" value="Genomic_DNA"/>
</dbReference>
<gene>
    <name evidence="8" type="ORF">DL762_001873</name>
</gene>
<evidence type="ECO:0000256" key="3">
    <source>
        <dbReference type="ARBA" id="ARBA00007992"/>
    </source>
</evidence>
<feature type="domain" description="FAD-binding" evidence="7">
    <location>
        <begin position="8"/>
        <end position="345"/>
    </location>
</feature>
<sequence>MPDSKLFKVIIAGGSVVGLTLANILEQAKIEFILLEKREIAPDLGAAIAIQFHTSKVLEQLGIFQVIKDAAIPLLRRWHYDEKGHLFEKNDYPKILTERTGRPFVFIQRRFYLESLFNNIKDKSKIRAHSGLHSYVETGDGVVVTTEAGEKIEGSVLIGADGVHSTVRQLMAESLANDDPKRADTIVRANYRAVVGTSTNHFLNEPSRRFLDDAVTNNVYYRGASGLVTCAVKGIVFWTLVVKEDGRTVAPNCPRYSESDRDETMKRYGNLAGGPGYTFADLYRARKTAWMVPMEEGVVSDWSLGGRVLLVGDAAFKATINLGFGGNTASEGIYRLANELVPLLERSPNPSTSEIVDVFAKYEQAMRPRAEECVTLSHYGTRLEAMDTWWLRIIGSIIPWIPESFKANFLMSYMRPSPCLVFLPDPDKTDQDRKMTFELNG</sequence>